<dbReference type="GO" id="GO:0031267">
    <property type="term" value="F:small GTPase binding"/>
    <property type="evidence" value="ECO:0007669"/>
    <property type="project" value="InterPro"/>
</dbReference>
<dbReference type="SUPFAM" id="SSF48371">
    <property type="entry name" value="ARM repeat"/>
    <property type="match status" value="1"/>
</dbReference>
<dbReference type="AlphaFoldDB" id="A0A9P9ELH7"/>
<evidence type="ECO:0000256" key="6">
    <source>
        <dbReference type="ARBA" id="ARBA00023242"/>
    </source>
</evidence>
<dbReference type="Gene3D" id="1.25.10.10">
    <property type="entry name" value="Leucine-rich Repeat Variant"/>
    <property type="match status" value="1"/>
</dbReference>
<protein>
    <submittedName>
        <fullName evidence="9">Armadillo-type protein</fullName>
    </submittedName>
</protein>
<organism evidence="9 10">
    <name type="scientific">Dendryphion nanum</name>
    <dbReference type="NCBI Taxonomy" id="256645"/>
    <lineage>
        <taxon>Eukaryota</taxon>
        <taxon>Fungi</taxon>
        <taxon>Dikarya</taxon>
        <taxon>Ascomycota</taxon>
        <taxon>Pezizomycotina</taxon>
        <taxon>Dothideomycetes</taxon>
        <taxon>Pleosporomycetidae</taxon>
        <taxon>Pleosporales</taxon>
        <taxon>Torulaceae</taxon>
        <taxon>Dendryphion</taxon>
    </lineage>
</organism>
<keyword evidence="5" id="KW-0653">Protein transport</keyword>
<dbReference type="PANTHER" id="PTHR10997">
    <property type="entry name" value="IMPORTIN-7, 8, 11"/>
    <property type="match status" value="1"/>
</dbReference>
<dbReference type="GO" id="GO:0006606">
    <property type="term" value="P:protein import into nucleus"/>
    <property type="evidence" value="ECO:0007669"/>
    <property type="project" value="TreeGrafter"/>
</dbReference>
<dbReference type="OrthoDB" id="760868at2759"/>
<dbReference type="Pfam" id="PF03810">
    <property type="entry name" value="IBN_N"/>
    <property type="match status" value="1"/>
</dbReference>
<feature type="compositionally biased region" description="Acidic residues" evidence="7">
    <location>
        <begin position="909"/>
        <end position="922"/>
    </location>
</feature>
<dbReference type="SMART" id="SM00913">
    <property type="entry name" value="IBN_N"/>
    <property type="match status" value="1"/>
</dbReference>
<dbReference type="EMBL" id="JAGMWT010000001">
    <property type="protein sequence ID" value="KAH7139274.1"/>
    <property type="molecule type" value="Genomic_DNA"/>
</dbReference>
<keyword evidence="10" id="KW-1185">Reference proteome</keyword>
<evidence type="ECO:0000259" key="8">
    <source>
        <dbReference type="PROSITE" id="PS50166"/>
    </source>
</evidence>
<dbReference type="InterPro" id="IPR001494">
    <property type="entry name" value="Importin-beta_N"/>
</dbReference>
<gene>
    <name evidence="9" type="ORF">B0J11DRAFT_516467</name>
</gene>
<proteinExistence type="predicted"/>
<keyword evidence="3" id="KW-0813">Transport</keyword>
<name>A0A9P9ELH7_9PLEO</name>
<dbReference type="InterPro" id="IPR011989">
    <property type="entry name" value="ARM-like"/>
</dbReference>
<evidence type="ECO:0000313" key="9">
    <source>
        <dbReference type="EMBL" id="KAH7139274.1"/>
    </source>
</evidence>
<dbReference type="Pfam" id="PF08506">
    <property type="entry name" value="Cse1"/>
    <property type="match status" value="1"/>
</dbReference>
<evidence type="ECO:0000256" key="3">
    <source>
        <dbReference type="ARBA" id="ARBA00022448"/>
    </source>
</evidence>
<dbReference type="PROSITE" id="PS50166">
    <property type="entry name" value="IMPORTIN_B_NT"/>
    <property type="match status" value="1"/>
</dbReference>
<keyword evidence="4" id="KW-0963">Cytoplasm</keyword>
<comment type="subcellular location">
    <subcellularLocation>
        <location evidence="2">Cytoplasm</location>
    </subcellularLocation>
    <subcellularLocation>
        <location evidence="1">Nucleus</location>
    </subcellularLocation>
</comment>
<sequence>MDVNVLRDRIQCTLDANQAIRQQAELDLKHAEEKPGFTDALLNILEAEQNPGVRLSTVVYLKNRVSKGWSPAEEFSQAKPIPEDEKQSFRNRLVPILVAAQPQVRVQLIPTLQKILAYDFPQRWPNFLDITIQLLNAGDIASVFAGVQCLLALCKIYRFKSGENRADFDKIVALSFPQLLNIGNSLANETSLEAGEILRAVLKVYKHAIYFDLPTSLREQTTMVGWCTLFINVVGKEPPESSLLEDIDERETNHWWKAKKWAYANLNRLFVRYGNPGSLGKSNDADYTEVAKYFIANFAPEILKIYLAQVEKWVGKTVWLSKASLYYTLNFLDECIKPKSMWNLLKPHTENLISHLIFPVLCQSDDDIELFESEPQEYLHRKLNFYEEVTSPDVAATNFLVTLTKSRRKQTFSVLNFVNGVVNAYEAAPDNQKNPREKEGALRMIGTLSGVILGKKSPIADQVEYFFVRHVFPEFRSPHGFLRARACDTLEKFEQLDFKDPNNLIIIYRNILESMADEALPVRVAAALALQPLIRHDIIRTNMKENIPQVMQQLLKLANEVDVDALANVMEDFVEVFAPELTPFAVALSEQLRDTYLRIVRELLARNQGKDDDNEYGDFLDEKSITALGVLQTIGTLILTLESTPDVLLHLETILMPVITITLENKLYDLYNEVFEIIDSCTFAAKSISPTMWQAFELIHRTFKAGAELYLEDMLPALENFVNYGTQALIENRNYLNAIVDMVRTIFKDDKVGGVDRICGCKLAEIVMLNMRGHVDEHVPEFIGLAMAVLTNEEPKVKSLRIHLMEVVVNAIYYNPALALHVLESNGWTNKFFSLWFSSIDSFTRVHDKKLCISAICALLTLPGQNVPVSVQQGWPRLLQGIVRLFQTLPAAVKNREEAKKEENFEFGNDYEEEDEEEWEQDNDWNNEADEAEDVKDESAAYLEFLNEEAQKFTSVNDDDDDELEEESLLETPLDKIEPYGMFKHALIRLQQEQPGLYENLTKNLNPEEQQVVQAAVHQADVIAQTAAQVAAQLQAQNGAPVPGQ</sequence>
<accession>A0A9P9ELH7</accession>
<dbReference type="Proteomes" id="UP000700596">
    <property type="component" value="Unassembled WGS sequence"/>
</dbReference>
<dbReference type="PANTHER" id="PTHR10997:SF18">
    <property type="entry name" value="D-IMPORTIN 7_RANBP7"/>
    <property type="match status" value="1"/>
</dbReference>
<feature type="domain" description="Importin N-terminal" evidence="8">
    <location>
        <begin position="24"/>
        <end position="99"/>
    </location>
</feature>
<dbReference type="GO" id="GO:0005635">
    <property type="term" value="C:nuclear envelope"/>
    <property type="evidence" value="ECO:0007669"/>
    <property type="project" value="TreeGrafter"/>
</dbReference>
<evidence type="ECO:0000313" key="10">
    <source>
        <dbReference type="Proteomes" id="UP000700596"/>
    </source>
</evidence>
<evidence type="ECO:0000256" key="1">
    <source>
        <dbReference type="ARBA" id="ARBA00004123"/>
    </source>
</evidence>
<evidence type="ECO:0000256" key="7">
    <source>
        <dbReference type="SAM" id="MobiDB-lite"/>
    </source>
</evidence>
<feature type="region of interest" description="Disordered" evidence="7">
    <location>
        <begin position="903"/>
        <end position="922"/>
    </location>
</feature>
<dbReference type="InterPro" id="IPR013713">
    <property type="entry name" value="XPO2_central"/>
</dbReference>
<evidence type="ECO:0000256" key="5">
    <source>
        <dbReference type="ARBA" id="ARBA00022927"/>
    </source>
</evidence>
<keyword evidence="6" id="KW-0539">Nucleus</keyword>
<dbReference type="GO" id="GO:0005829">
    <property type="term" value="C:cytosol"/>
    <property type="evidence" value="ECO:0007669"/>
    <property type="project" value="TreeGrafter"/>
</dbReference>
<dbReference type="InterPro" id="IPR016024">
    <property type="entry name" value="ARM-type_fold"/>
</dbReference>
<evidence type="ECO:0000256" key="4">
    <source>
        <dbReference type="ARBA" id="ARBA00022490"/>
    </source>
</evidence>
<evidence type="ECO:0000256" key="2">
    <source>
        <dbReference type="ARBA" id="ARBA00004496"/>
    </source>
</evidence>
<dbReference type="FunFam" id="1.25.10.10:FF:000244">
    <property type="entry name" value="Nonsense-mediated mRNA decay protein"/>
    <property type="match status" value="1"/>
</dbReference>
<reference evidence="9" key="1">
    <citation type="journal article" date="2021" name="Nat. Commun.">
        <title>Genetic determinants of endophytism in the Arabidopsis root mycobiome.</title>
        <authorList>
            <person name="Mesny F."/>
            <person name="Miyauchi S."/>
            <person name="Thiergart T."/>
            <person name="Pickel B."/>
            <person name="Atanasova L."/>
            <person name="Karlsson M."/>
            <person name="Huettel B."/>
            <person name="Barry K.W."/>
            <person name="Haridas S."/>
            <person name="Chen C."/>
            <person name="Bauer D."/>
            <person name="Andreopoulos W."/>
            <person name="Pangilinan J."/>
            <person name="LaButti K."/>
            <person name="Riley R."/>
            <person name="Lipzen A."/>
            <person name="Clum A."/>
            <person name="Drula E."/>
            <person name="Henrissat B."/>
            <person name="Kohler A."/>
            <person name="Grigoriev I.V."/>
            <person name="Martin F.M."/>
            <person name="Hacquard S."/>
        </authorList>
    </citation>
    <scope>NUCLEOTIDE SEQUENCE</scope>
    <source>
        <strain evidence="9">MPI-CAGE-CH-0243</strain>
    </source>
</reference>
<comment type="caution">
    <text evidence="9">The sequence shown here is derived from an EMBL/GenBank/DDBJ whole genome shotgun (WGS) entry which is preliminary data.</text>
</comment>